<accession>A0ABS6G2R4</accession>
<reference evidence="9 10" key="1">
    <citation type="submission" date="2021-06" db="EMBL/GenBank/DDBJ databases">
        <authorList>
            <person name="Sun Q."/>
            <person name="Li D."/>
        </authorList>
    </citation>
    <scope>NUCLEOTIDE SEQUENCE [LARGE SCALE GENOMIC DNA]</scope>
    <source>
        <strain evidence="9 10">MSJ-5</strain>
    </source>
</reference>
<name>A0ABS6G2R4_9FIRM</name>
<dbReference type="InterPro" id="IPR005170">
    <property type="entry name" value="Transptr-assoc_dom"/>
</dbReference>
<evidence type="ECO:0000256" key="3">
    <source>
        <dbReference type="PROSITE-ProRule" id="PRU00703"/>
    </source>
</evidence>
<dbReference type="InterPro" id="IPR002550">
    <property type="entry name" value="CNNM"/>
</dbReference>
<keyword evidence="1" id="KW-0677">Repeat</keyword>
<dbReference type="PROSITE" id="PS51371">
    <property type="entry name" value="CBS"/>
    <property type="match status" value="2"/>
</dbReference>
<feature type="domain" description="CNNM transmembrane" evidence="8">
    <location>
        <begin position="1"/>
        <end position="189"/>
    </location>
</feature>
<dbReference type="SMART" id="SM00116">
    <property type="entry name" value="CBS"/>
    <property type="match status" value="2"/>
</dbReference>
<feature type="domain" description="CBS" evidence="7">
    <location>
        <begin position="208"/>
        <end position="269"/>
    </location>
</feature>
<evidence type="ECO:0000256" key="1">
    <source>
        <dbReference type="ARBA" id="ARBA00022737"/>
    </source>
</evidence>
<dbReference type="PANTHER" id="PTHR22777:SF17">
    <property type="entry name" value="UPF0053 PROTEIN SLL0260"/>
    <property type="match status" value="1"/>
</dbReference>
<dbReference type="PANTHER" id="PTHR22777">
    <property type="entry name" value="HEMOLYSIN-RELATED"/>
    <property type="match status" value="1"/>
</dbReference>
<comment type="caution">
    <text evidence="9">The sequence shown here is derived from an EMBL/GenBank/DDBJ whole genome shotgun (WGS) entry which is preliminary data.</text>
</comment>
<evidence type="ECO:0000256" key="6">
    <source>
        <dbReference type="SAM" id="Phobius"/>
    </source>
</evidence>
<keyword evidence="4 6" id="KW-0472">Membrane</keyword>
<gene>
    <name evidence="9" type="ORF">KQI88_10120</name>
</gene>
<feature type="coiled-coil region" evidence="5">
    <location>
        <begin position="316"/>
        <end position="343"/>
    </location>
</feature>
<dbReference type="RefSeq" id="WP_216416922.1">
    <property type="nucleotide sequence ID" value="NZ_JAHLQK010000003.1"/>
</dbReference>
<keyword evidence="4 6" id="KW-1133">Transmembrane helix</keyword>
<dbReference type="Proteomes" id="UP000779508">
    <property type="component" value="Unassembled WGS sequence"/>
</dbReference>
<sequence length="419" mass="47122">MTSNILIQLLMLVLLLIMSAFFSAAETSLMSLSKIRVRYMVDENVKGAKLVQKLVENPSKLIGSVLVGNNIANIAGSALATALTMELFKGNAVAIATIVMTVLILIFSEITPKSLAAQNAEKVALIVAKPLSLIVTIINPIVIIFTKVTNFLVRILGGKSDKDAPYITEEELKSIVNVSHEEGVLEIEEKQMIYNVFEFGDLQIKDVMIQRTDISAIDVDSDFNEVMEFIKQEKYSRYPIYDGNFDNIIGIVNVKDLIYAEDTTENFNITKYIRESYYTYEFKRITELFKEMKKNRVHMAIVIDEYGGTAGIVTIEDLIEEIVGEIEDEYDEVEKEIEKINEQEYVVDGSTKIVFINGFLGLNMVSEDFDSLGGFIMGELGRLPKVGEAVVHENVKFTVESISNHRIQKIRIQILPENQ</sequence>
<evidence type="ECO:0000256" key="5">
    <source>
        <dbReference type="SAM" id="Coils"/>
    </source>
</evidence>
<dbReference type="Pfam" id="PF00571">
    <property type="entry name" value="CBS"/>
    <property type="match status" value="2"/>
</dbReference>
<keyword evidence="4 6" id="KW-0812">Transmembrane</keyword>
<evidence type="ECO:0000256" key="2">
    <source>
        <dbReference type="ARBA" id="ARBA00023122"/>
    </source>
</evidence>
<dbReference type="CDD" id="cd04590">
    <property type="entry name" value="CBS_pair_CorC_HlyC_assoc"/>
    <property type="match status" value="1"/>
</dbReference>
<organism evidence="9 10">
    <name type="scientific">Alkaliphilus flagellatus</name>
    <dbReference type="NCBI Taxonomy" id="2841507"/>
    <lineage>
        <taxon>Bacteria</taxon>
        <taxon>Bacillati</taxon>
        <taxon>Bacillota</taxon>
        <taxon>Clostridia</taxon>
        <taxon>Peptostreptococcales</taxon>
        <taxon>Natronincolaceae</taxon>
        <taxon>Alkaliphilus</taxon>
    </lineage>
</organism>
<evidence type="ECO:0000256" key="4">
    <source>
        <dbReference type="PROSITE-ProRule" id="PRU01193"/>
    </source>
</evidence>
<feature type="transmembrane region" description="Helical" evidence="6">
    <location>
        <begin position="92"/>
        <end position="111"/>
    </location>
</feature>
<keyword evidence="2 3" id="KW-0129">CBS domain</keyword>
<dbReference type="Pfam" id="PF03471">
    <property type="entry name" value="CorC_HlyC"/>
    <property type="match status" value="1"/>
</dbReference>
<feature type="domain" description="CBS" evidence="7">
    <location>
        <begin position="272"/>
        <end position="329"/>
    </location>
</feature>
<evidence type="ECO:0000259" key="7">
    <source>
        <dbReference type="PROSITE" id="PS51371"/>
    </source>
</evidence>
<evidence type="ECO:0000313" key="9">
    <source>
        <dbReference type="EMBL" id="MBU5676775.1"/>
    </source>
</evidence>
<evidence type="ECO:0000313" key="10">
    <source>
        <dbReference type="Proteomes" id="UP000779508"/>
    </source>
</evidence>
<dbReference type="InterPro" id="IPR044751">
    <property type="entry name" value="Ion_transp-like_CBS"/>
</dbReference>
<proteinExistence type="predicted"/>
<dbReference type="Pfam" id="PF01595">
    <property type="entry name" value="CNNM"/>
    <property type="match status" value="1"/>
</dbReference>
<protein>
    <submittedName>
        <fullName evidence="9">Hemolysin family protein</fullName>
    </submittedName>
</protein>
<feature type="transmembrane region" description="Helical" evidence="6">
    <location>
        <begin position="123"/>
        <end position="145"/>
    </location>
</feature>
<dbReference type="PROSITE" id="PS51846">
    <property type="entry name" value="CNNM"/>
    <property type="match status" value="1"/>
</dbReference>
<dbReference type="InterPro" id="IPR000644">
    <property type="entry name" value="CBS_dom"/>
</dbReference>
<dbReference type="SMART" id="SM01091">
    <property type="entry name" value="CorC_HlyC"/>
    <property type="match status" value="1"/>
</dbReference>
<evidence type="ECO:0000259" key="8">
    <source>
        <dbReference type="PROSITE" id="PS51846"/>
    </source>
</evidence>
<keyword evidence="5" id="KW-0175">Coiled coil</keyword>
<keyword evidence="10" id="KW-1185">Reference proteome</keyword>
<dbReference type="EMBL" id="JAHLQK010000003">
    <property type="protein sequence ID" value="MBU5676775.1"/>
    <property type="molecule type" value="Genomic_DNA"/>
</dbReference>